<dbReference type="EMBL" id="JAQQWK010000009">
    <property type="protein sequence ID" value="KAK8034228.1"/>
    <property type="molecule type" value="Genomic_DNA"/>
</dbReference>
<feature type="binding site" evidence="8">
    <location>
        <position position="675"/>
    </location>
    <ligand>
        <name>Ca(2+)</name>
        <dbReference type="ChEBI" id="CHEBI:29108"/>
    </ligand>
</feature>
<comment type="caution">
    <text evidence="12">The sequence shown here is derived from an EMBL/GenBank/DDBJ whole genome shotgun (WGS) entry which is preliminary data.</text>
</comment>
<keyword evidence="6 8" id="KW-0106">Calcium</keyword>
<evidence type="ECO:0000256" key="8">
    <source>
        <dbReference type="PROSITE-ProRule" id="PRU01032"/>
    </source>
</evidence>
<feature type="chain" id="PRO_5046655293" description="Peptidase S53 domain-containing protein" evidence="10">
    <location>
        <begin position="19"/>
        <end position="698"/>
    </location>
</feature>
<feature type="domain" description="Peptidase S53" evidence="11">
    <location>
        <begin position="238"/>
        <end position="697"/>
    </location>
</feature>
<proteinExistence type="predicted"/>
<evidence type="ECO:0000256" key="5">
    <source>
        <dbReference type="ARBA" id="ARBA00022825"/>
    </source>
</evidence>
<dbReference type="PROSITE" id="PS51695">
    <property type="entry name" value="SEDOLISIN"/>
    <property type="match status" value="1"/>
</dbReference>
<evidence type="ECO:0000256" key="2">
    <source>
        <dbReference type="ARBA" id="ARBA00022670"/>
    </source>
</evidence>
<evidence type="ECO:0000256" key="10">
    <source>
        <dbReference type="SAM" id="SignalP"/>
    </source>
</evidence>
<keyword evidence="7" id="KW-0865">Zymogen</keyword>
<keyword evidence="3 8" id="KW-0479">Metal-binding</keyword>
<dbReference type="InterPro" id="IPR015366">
    <property type="entry name" value="S53_propep"/>
</dbReference>
<evidence type="ECO:0000256" key="3">
    <source>
        <dbReference type="ARBA" id="ARBA00022723"/>
    </source>
</evidence>
<accession>A0ABR1SIS8</accession>
<keyword evidence="2 8" id="KW-0645">Protease</keyword>
<reference evidence="12 13" key="1">
    <citation type="submission" date="2023-01" db="EMBL/GenBank/DDBJ databases">
        <title>Analysis of 21 Apiospora genomes using comparative genomics revels a genus with tremendous synthesis potential of carbohydrate active enzymes and secondary metabolites.</title>
        <authorList>
            <person name="Sorensen T."/>
        </authorList>
    </citation>
    <scope>NUCLEOTIDE SEQUENCE [LARGE SCALE GENOMIC DNA]</scope>
    <source>
        <strain evidence="12 13">CBS 33761</strain>
    </source>
</reference>
<feature type="binding site" evidence="8">
    <location>
        <position position="656"/>
    </location>
    <ligand>
        <name>Ca(2+)</name>
        <dbReference type="ChEBI" id="CHEBI:29108"/>
    </ligand>
</feature>
<keyword evidence="13" id="KW-1185">Reference proteome</keyword>
<keyword evidence="10" id="KW-0732">Signal</keyword>
<keyword evidence="4 8" id="KW-0378">Hydrolase</keyword>
<dbReference type="SUPFAM" id="SSF52743">
    <property type="entry name" value="Subtilisin-like"/>
    <property type="match status" value="1"/>
</dbReference>
<feature type="binding site" evidence="8">
    <location>
        <position position="657"/>
    </location>
    <ligand>
        <name>Ca(2+)</name>
        <dbReference type="ChEBI" id="CHEBI:29108"/>
    </ligand>
</feature>
<evidence type="ECO:0000256" key="7">
    <source>
        <dbReference type="ARBA" id="ARBA00023145"/>
    </source>
</evidence>
<comment type="cofactor">
    <cofactor evidence="8">
        <name>Ca(2+)</name>
        <dbReference type="ChEBI" id="CHEBI:29108"/>
    </cofactor>
    <text evidence="8">Binds 1 Ca(2+) ion per subunit.</text>
</comment>
<organism evidence="12 13">
    <name type="scientific">Apiospora rasikravindrae</name>
    <dbReference type="NCBI Taxonomy" id="990691"/>
    <lineage>
        <taxon>Eukaryota</taxon>
        <taxon>Fungi</taxon>
        <taxon>Dikarya</taxon>
        <taxon>Ascomycota</taxon>
        <taxon>Pezizomycotina</taxon>
        <taxon>Sordariomycetes</taxon>
        <taxon>Xylariomycetidae</taxon>
        <taxon>Amphisphaeriales</taxon>
        <taxon>Apiosporaceae</taxon>
        <taxon>Apiospora</taxon>
    </lineage>
</organism>
<feature type="region of interest" description="Disordered" evidence="9">
    <location>
        <begin position="492"/>
        <end position="526"/>
    </location>
</feature>
<feature type="active site" description="Charge relay system" evidence="8">
    <location>
        <position position="315"/>
    </location>
</feature>
<keyword evidence="5 8" id="KW-0720">Serine protease</keyword>
<dbReference type="PANTHER" id="PTHR14218">
    <property type="entry name" value="PROTEASE S8 TRIPEPTIDYL PEPTIDASE I CLN2"/>
    <property type="match status" value="1"/>
</dbReference>
<feature type="binding site" evidence="8">
    <location>
        <position position="677"/>
    </location>
    <ligand>
        <name>Ca(2+)</name>
        <dbReference type="ChEBI" id="CHEBI:29108"/>
    </ligand>
</feature>
<comment type="subcellular location">
    <subcellularLocation>
        <location evidence="1">Secreted</location>
        <location evidence="1">Extracellular space</location>
    </subcellularLocation>
</comment>
<dbReference type="SMART" id="SM00944">
    <property type="entry name" value="Pro-kuma_activ"/>
    <property type="match status" value="1"/>
</dbReference>
<evidence type="ECO:0000256" key="4">
    <source>
        <dbReference type="ARBA" id="ARBA00022801"/>
    </source>
</evidence>
<feature type="active site" description="Charge relay system" evidence="8">
    <location>
        <position position="319"/>
    </location>
</feature>
<evidence type="ECO:0000313" key="13">
    <source>
        <dbReference type="Proteomes" id="UP001444661"/>
    </source>
</evidence>
<dbReference type="CDD" id="cd11377">
    <property type="entry name" value="Pro-peptidase_S53"/>
    <property type="match status" value="1"/>
</dbReference>
<evidence type="ECO:0000256" key="9">
    <source>
        <dbReference type="SAM" id="MobiDB-lite"/>
    </source>
</evidence>
<dbReference type="Pfam" id="PF09286">
    <property type="entry name" value="Pro-kuma_activ"/>
    <property type="match status" value="1"/>
</dbReference>
<dbReference type="PROSITE" id="PS00138">
    <property type="entry name" value="SUBTILASE_SER"/>
    <property type="match status" value="1"/>
</dbReference>
<sequence>MRLPINLIILLLAHYAQACPTENYVVHESRSQSRSYQNGRVQRRTKPSGDAIIPVRIGLAQSNLDTGYQRLIEVSHPSSPSYGKHLSHEEVVELFAPKKEAVVSVKAWLTASGIRSERIMHYENRGWLSINIRIREAERLFRTEYHESDRQGAVRLGCDHYSVPKHIQQHIDYITPGVKPSGPLRKRTISRALPRGVHSNFAIADTNAISSLAEADGGTLSQWAAPELPPELQRCAAAFTPACYRALYGIPTSSTASPGNSVGVFETYDTYAQGDLDAFWATFAPQVPKGTAPLPAFINGATAPVPQNSTFNAGESSIDISLIQSLVFPQTVTLYQNEDRPNSIKIAGGQLNGFLNTFLDALDGSYCHATDFGITGDSPGIDAQYPNAVRGGFNQTQMCGAYKPAKVISFSYSTGEANLPPNYVRRQCNEFMKLGLQGTTFVFSSGDYGVATTPGDISPSGCTSASGQNGTIFTPQMPMGCPYSSACPFPPPNHRLTRESRSPSPARPRSRRTAPSATPRRPCRGYRAAPLFSSGGGFSNYFAQPAYQTAAVEGFFAAHDPGHRSYVADADDTSNVGASGGLFNRRGRAYPDVAAVGKGFQAFVKGARGSMAGTSISAPLWAAVVTLINQERQAVGKGPVGFINPVLYAHPEVFYDIVNGSNPNCGSSGFSAVPGWDPVTGMGTPKYPELLKLFLSLP</sequence>
<name>A0ABR1SIS8_9PEZI</name>
<protein>
    <recommendedName>
        <fullName evidence="11">Peptidase S53 domain-containing protein</fullName>
    </recommendedName>
</protein>
<feature type="active site" description="Charge relay system" evidence="8">
    <location>
        <position position="615"/>
    </location>
</feature>
<feature type="signal peptide" evidence="10">
    <location>
        <begin position="1"/>
        <end position="18"/>
    </location>
</feature>
<dbReference type="InterPro" id="IPR030400">
    <property type="entry name" value="Sedolisin_dom"/>
</dbReference>
<dbReference type="InterPro" id="IPR036852">
    <property type="entry name" value="Peptidase_S8/S53_dom_sf"/>
</dbReference>
<dbReference type="InterPro" id="IPR050819">
    <property type="entry name" value="Tripeptidyl-peptidase_I"/>
</dbReference>
<dbReference type="PANTHER" id="PTHR14218:SF19">
    <property type="entry name" value="SERINE PROTEASE AORO, PUTATIVE (AFU_ORTHOLOGUE AFUA_6G10250)-RELATED"/>
    <property type="match status" value="1"/>
</dbReference>
<dbReference type="Proteomes" id="UP001444661">
    <property type="component" value="Unassembled WGS sequence"/>
</dbReference>
<gene>
    <name evidence="12" type="ORF">PG993_009223</name>
</gene>
<dbReference type="SUPFAM" id="SSF54897">
    <property type="entry name" value="Protease propeptides/inhibitors"/>
    <property type="match status" value="1"/>
</dbReference>
<dbReference type="InterPro" id="IPR023828">
    <property type="entry name" value="Peptidase_S8_Ser-AS"/>
</dbReference>
<evidence type="ECO:0000256" key="1">
    <source>
        <dbReference type="ARBA" id="ARBA00004239"/>
    </source>
</evidence>
<evidence type="ECO:0000256" key="6">
    <source>
        <dbReference type="ARBA" id="ARBA00022837"/>
    </source>
</evidence>
<dbReference type="CDD" id="cd04056">
    <property type="entry name" value="Peptidases_S53"/>
    <property type="match status" value="1"/>
</dbReference>
<dbReference type="Gene3D" id="3.40.50.200">
    <property type="entry name" value="Peptidase S8/S53 domain"/>
    <property type="match status" value="1"/>
</dbReference>
<evidence type="ECO:0000313" key="12">
    <source>
        <dbReference type="EMBL" id="KAK8034228.1"/>
    </source>
</evidence>
<evidence type="ECO:0000259" key="11">
    <source>
        <dbReference type="PROSITE" id="PS51695"/>
    </source>
</evidence>